<proteinExistence type="predicted"/>
<evidence type="ECO:0000313" key="2">
    <source>
        <dbReference type="Proteomes" id="UP000799753"/>
    </source>
</evidence>
<name>A0A6A6SCR5_9PLEO</name>
<sequence length="278" mass="31870">MSPKPVYPYQFQGVKQVLPTPPYTRSHLPTGPFQDILTDELHLPNGILNTEPFPVLQDLANPNWEQQATLLNEYNAAAGLPSHEPEYPAPDEPRRILDSDGRIMKLWLHRADADKAFVRAMNAMMHKWHGGRAFFKSNGDLSPLTAELRKWLHNTFKATSSNYRIVIPSMLRAEIRSLLCITLVEYITMDPELRDFCLANTQFAEIFQRSLQCLDASAPGSNGQDKNPGAIFSFREARNYVKWLESMDDEDAELNDVLEVWEVWKVWCEFVECAVEIM</sequence>
<evidence type="ECO:0000313" key="1">
    <source>
        <dbReference type="EMBL" id="KAF2644513.1"/>
    </source>
</evidence>
<reference evidence="1" key="1">
    <citation type="journal article" date="2020" name="Stud. Mycol.">
        <title>101 Dothideomycetes genomes: a test case for predicting lifestyles and emergence of pathogens.</title>
        <authorList>
            <person name="Haridas S."/>
            <person name="Albert R."/>
            <person name="Binder M."/>
            <person name="Bloem J."/>
            <person name="Labutti K."/>
            <person name="Salamov A."/>
            <person name="Andreopoulos B."/>
            <person name="Baker S."/>
            <person name="Barry K."/>
            <person name="Bills G."/>
            <person name="Bluhm B."/>
            <person name="Cannon C."/>
            <person name="Castanera R."/>
            <person name="Culley D."/>
            <person name="Daum C."/>
            <person name="Ezra D."/>
            <person name="Gonzalez J."/>
            <person name="Henrissat B."/>
            <person name="Kuo A."/>
            <person name="Liang C."/>
            <person name="Lipzen A."/>
            <person name="Lutzoni F."/>
            <person name="Magnuson J."/>
            <person name="Mondo S."/>
            <person name="Nolan M."/>
            <person name="Ohm R."/>
            <person name="Pangilinan J."/>
            <person name="Park H.-J."/>
            <person name="Ramirez L."/>
            <person name="Alfaro M."/>
            <person name="Sun H."/>
            <person name="Tritt A."/>
            <person name="Yoshinaga Y."/>
            <person name="Zwiers L.-H."/>
            <person name="Turgeon B."/>
            <person name="Goodwin S."/>
            <person name="Spatafora J."/>
            <person name="Crous P."/>
            <person name="Grigoriev I."/>
        </authorList>
    </citation>
    <scope>NUCLEOTIDE SEQUENCE</scope>
    <source>
        <strain evidence="1">CBS 473.64</strain>
    </source>
</reference>
<keyword evidence="2" id="KW-1185">Reference proteome</keyword>
<protein>
    <submittedName>
        <fullName evidence="1">Uncharacterized protein</fullName>
    </submittedName>
</protein>
<dbReference type="EMBL" id="MU006778">
    <property type="protein sequence ID" value="KAF2644513.1"/>
    <property type="molecule type" value="Genomic_DNA"/>
</dbReference>
<organism evidence="1 2">
    <name type="scientific">Massarina eburnea CBS 473.64</name>
    <dbReference type="NCBI Taxonomy" id="1395130"/>
    <lineage>
        <taxon>Eukaryota</taxon>
        <taxon>Fungi</taxon>
        <taxon>Dikarya</taxon>
        <taxon>Ascomycota</taxon>
        <taxon>Pezizomycotina</taxon>
        <taxon>Dothideomycetes</taxon>
        <taxon>Pleosporomycetidae</taxon>
        <taxon>Pleosporales</taxon>
        <taxon>Massarineae</taxon>
        <taxon>Massarinaceae</taxon>
        <taxon>Massarina</taxon>
    </lineage>
</organism>
<dbReference type="AlphaFoldDB" id="A0A6A6SCR5"/>
<accession>A0A6A6SCR5</accession>
<dbReference type="Proteomes" id="UP000799753">
    <property type="component" value="Unassembled WGS sequence"/>
</dbReference>
<gene>
    <name evidence="1" type="ORF">P280DRAFT_476545</name>
</gene>